<dbReference type="SMART" id="SM00387">
    <property type="entry name" value="HATPase_c"/>
    <property type="match status" value="1"/>
</dbReference>
<feature type="transmembrane region" description="Helical" evidence="4">
    <location>
        <begin position="60"/>
        <end position="78"/>
    </location>
</feature>
<dbReference type="Proteomes" id="UP001165089">
    <property type="component" value="Unassembled WGS sequence"/>
</dbReference>
<comment type="caution">
    <text evidence="6">The sequence shown here is derived from an EMBL/GenBank/DDBJ whole genome shotgun (WGS) entry which is preliminary data.</text>
</comment>
<dbReference type="PRINTS" id="PR00344">
    <property type="entry name" value="BCTRLSENSOR"/>
</dbReference>
<evidence type="ECO:0000313" key="7">
    <source>
        <dbReference type="Proteomes" id="UP001165089"/>
    </source>
</evidence>
<evidence type="ECO:0000313" key="6">
    <source>
        <dbReference type="EMBL" id="GLH69487.1"/>
    </source>
</evidence>
<feature type="transmembrane region" description="Helical" evidence="4">
    <location>
        <begin position="245"/>
        <end position="263"/>
    </location>
</feature>
<dbReference type="Gene3D" id="1.10.287.130">
    <property type="match status" value="1"/>
</dbReference>
<dbReference type="PANTHER" id="PTHR43065">
    <property type="entry name" value="SENSOR HISTIDINE KINASE"/>
    <property type="match status" value="1"/>
</dbReference>
<evidence type="ECO:0000256" key="3">
    <source>
        <dbReference type="ARBA" id="ARBA00022553"/>
    </source>
</evidence>
<dbReference type="InterPro" id="IPR036097">
    <property type="entry name" value="HisK_dim/P_sf"/>
</dbReference>
<gene>
    <name evidence="6" type="ORF">GETHPA_10200</name>
</gene>
<feature type="transmembrane region" description="Helical" evidence="4">
    <location>
        <begin position="30"/>
        <end position="48"/>
    </location>
</feature>
<keyword evidence="3" id="KW-0597">Phosphoprotein</keyword>
<protein>
    <recommendedName>
        <fullName evidence="2">histidine kinase</fullName>
        <ecNumber evidence="2">2.7.13.3</ecNumber>
    </recommendedName>
</protein>
<keyword evidence="4" id="KW-1133">Transmembrane helix</keyword>
<name>A0ABQ5Q413_9BACT</name>
<evidence type="ECO:0000256" key="1">
    <source>
        <dbReference type="ARBA" id="ARBA00000085"/>
    </source>
</evidence>
<evidence type="ECO:0000256" key="2">
    <source>
        <dbReference type="ARBA" id="ARBA00012438"/>
    </source>
</evidence>
<dbReference type="EC" id="2.7.13.3" evidence="2"/>
<accession>A0ABQ5Q413</accession>
<organism evidence="6 7">
    <name type="scientific">Geothrix rubra</name>
    <dbReference type="NCBI Taxonomy" id="2927977"/>
    <lineage>
        <taxon>Bacteria</taxon>
        <taxon>Pseudomonadati</taxon>
        <taxon>Acidobacteriota</taxon>
        <taxon>Holophagae</taxon>
        <taxon>Holophagales</taxon>
        <taxon>Holophagaceae</taxon>
        <taxon>Geothrix</taxon>
    </lineage>
</organism>
<dbReference type="Pfam" id="PF02518">
    <property type="entry name" value="HATPase_c"/>
    <property type="match status" value="1"/>
</dbReference>
<feature type="transmembrane region" description="Helical" evidence="4">
    <location>
        <begin position="185"/>
        <end position="204"/>
    </location>
</feature>
<feature type="domain" description="Histidine kinase" evidence="5">
    <location>
        <begin position="374"/>
        <end position="587"/>
    </location>
</feature>
<dbReference type="InterPro" id="IPR003594">
    <property type="entry name" value="HATPase_dom"/>
</dbReference>
<dbReference type="PANTHER" id="PTHR43065:SF42">
    <property type="entry name" value="TWO-COMPONENT SENSOR PPRA"/>
    <property type="match status" value="1"/>
</dbReference>
<feature type="transmembrane region" description="Helical" evidence="4">
    <location>
        <begin position="308"/>
        <end position="325"/>
    </location>
</feature>
<dbReference type="SUPFAM" id="SSF55874">
    <property type="entry name" value="ATPase domain of HSP90 chaperone/DNA topoisomerase II/histidine kinase"/>
    <property type="match status" value="1"/>
</dbReference>
<dbReference type="CDD" id="cd00082">
    <property type="entry name" value="HisKA"/>
    <property type="match status" value="1"/>
</dbReference>
<dbReference type="PROSITE" id="PS50109">
    <property type="entry name" value="HIS_KIN"/>
    <property type="match status" value="1"/>
</dbReference>
<dbReference type="EMBL" id="BSDD01000002">
    <property type="protein sequence ID" value="GLH69487.1"/>
    <property type="molecule type" value="Genomic_DNA"/>
</dbReference>
<feature type="transmembrane region" description="Helical" evidence="4">
    <location>
        <begin position="216"/>
        <end position="233"/>
    </location>
</feature>
<dbReference type="Gene3D" id="3.30.565.10">
    <property type="entry name" value="Histidine kinase-like ATPase, C-terminal domain"/>
    <property type="match status" value="1"/>
</dbReference>
<evidence type="ECO:0000256" key="4">
    <source>
        <dbReference type="SAM" id="Phobius"/>
    </source>
</evidence>
<feature type="transmembrane region" description="Helical" evidence="4">
    <location>
        <begin position="121"/>
        <end position="140"/>
    </location>
</feature>
<feature type="transmembrane region" description="Helical" evidence="4">
    <location>
        <begin position="152"/>
        <end position="173"/>
    </location>
</feature>
<dbReference type="InterPro" id="IPR005467">
    <property type="entry name" value="His_kinase_dom"/>
</dbReference>
<feature type="transmembrane region" description="Helical" evidence="4">
    <location>
        <begin position="90"/>
        <end position="109"/>
    </location>
</feature>
<dbReference type="RefSeq" id="WP_285723507.1">
    <property type="nucleotide sequence ID" value="NZ_BSDD01000002.1"/>
</dbReference>
<dbReference type="SMART" id="SM00388">
    <property type="entry name" value="HisKA"/>
    <property type="match status" value="1"/>
</dbReference>
<sequence length="587" mass="62576">MALSSSQPPQAQADALGPAMTALGGARGRVARSVLVGAWALVALAHLALSRERRELDWPLGYLLMEALATASLGYRAWLCRSESCRAWAFLALSTGLEVPNLLLLYLGIHGHLGAWAQEAASLLSMGTGIFVLVGVLSFPKGPETEALFRRRVLDALIFAASVLFLLWVMGVHSSLREAAGGLELRVFAAYLNAALLGGGLVFAISYHPARVQGPLGWLAVSVLAWLAGLSWWTLNGLAPTQGQGGWLAVVGGIPLFQGLAAWSPRPVAPAGAAAGTGSRLARMLPYVPVVVALGVLAVILPGAPLDVMRGAFGIFLVLVALLLLRQFQAIQDLQVARRTLEERVLQRTRALEQAQDTLLRTERMNTLALMGAGLAHDLNNLLSAMKSSAELAAMNLEEGTRPEPRDLLRIVSTADRAATLTRRLMGFVRREAEEMEPTDLAGEVRNMEATLRLLLPGPVELKIRVAPEEALVVRSSRLRLEQMLVNLAANAADAMPEGGTLAIHAGPAGPDTGLALLEVSDTGTGMAPEVLERIFDPFFTTKPPGRGTGLGLPSLKAMVEEAEGRIEVESQPGRGSRFRILLPRVS</sequence>
<comment type="catalytic activity">
    <reaction evidence="1">
        <text>ATP + protein L-histidine = ADP + protein N-phospho-L-histidine.</text>
        <dbReference type="EC" id="2.7.13.3"/>
    </reaction>
</comment>
<keyword evidence="4" id="KW-0472">Membrane</keyword>
<dbReference type="InterPro" id="IPR004358">
    <property type="entry name" value="Sig_transdc_His_kin-like_C"/>
</dbReference>
<dbReference type="InterPro" id="IPR036890">
    <property type="entry name" value="HATPase_C_sf"/>
</dbReference>
<proteinExistence type="predicted"/>
<evidence type="ECO:0000259" key="5">
    <source>
        <dbReference type="PROSITE" id="PS50109"/>
    </source>
</evidence>
<reference evidence="6 7" key="1">
    <citation type="journal article" date="2023" name="Antonie Van Leeuwenhoek">
        <title>Mesoterricola silvestris gen. nov., sp. nov., Mesoterricola sediminis sp. nov., Geothrix oryzae sp. nov., Geothrix edaphica sp. nov., Geothrix rubra sp. nov., and Geothrix limicola sp. nov., six novel members of Acidobacteriota isolated from soils.</title>
        <authorList>
            <person name="Itoh H."/>
            <person name="Sugisawa Y."/>
            <person name="Mise K."/>
            <person name="Xu Z."/>
            <person name="Kuniyasu M."/>
            <person name="Ushijima N."/>
            <person name="Kawano K."/>
            <person name="Kobayashi E."/>
            <person name="Shiratori Y."/>
            <person name="Masuda Y."/>
            <person name="Senoo K."/>
        </authorList>
    </citation>
    <scope>NUCLEOTIDE SEQUENCE [LARGE SCALE GENOMIC DNA]</scope>
    <source>
        <strain evidence="6 7">Red803</strain>
    </source>
</reference>
<dbReference type="SUPFAM" id="SSF47384">
    <property type="entry name" value="Homodimeric domain of signal transducing histidine kinase"/>
    <property type="match status" value="1"/>
</dbReference>
<keyword evidence="4" id="KW-0812">Transmembrane</keyword>
<keyword evidence="7" id="KW-1185">Reference proteome</keyword>
<feature type="transmembrane region" description="Helical" evidence="4">
    <location>
        <begin position="284"/>
        <end position="302"/>
    </location>
</feature>
<dbReference type="InterPro" id="IPR003661">
    <property type="entry name" value="HisK_dim/P_dom"/>
</dbReference>